<dbReference type="Gene3D" id="3.30.420.10">
    <property type="entry name" value="Ribonuclease H-like superfamily/Ribonuclease H"/>
    <property type="match status" value="1"/>
</dbReference>
<sequence length="694" mass="80402">MCVDYRRLNNATRKDHFPLPFIDQMLEKVAGQGFYCFLDGYSGYNQIPIAHEDMEKTTFTCPSGIFAYRRMPFGLCNAPSTFQRCMMSIFAELNGKCLEVFMDDFTLFGEDFDNCLINLEVVLRRCEETHLVLNWEKCHFIVREGIVLGNKVSADGIEVDKAKVEIISKLPPPTSVKSIRSFLGHAGFYRRFIQNFSSISKPTLLTKDTKFLFTTDCLRAFNLVKEKLTSALIMVTPDWSQPFELMCDASDFAVNYATTEKELFAVVFAFDKFRSYLIGSKVVVHTNHSALKYLLQKKEAKPRLLRWVLLLQEFDLQIIDRKGTENQVADYLSRLENPPMEVVPIKEEFPDEQLFSVSAICERAPWYADIANYLVSGWVPQDLSYEQKRRLRSEVRNYFWNDPFLFKICADGIIRRCVPEEEMASILSHCHDGTAGGHYGGNRIASKVLEARFYWPSLFKDAREYVVQCDSCQRTVDYVSKWVEAIPTRTNDARVVCEFLRKNIFTRFGTPRVIISDNGSHFINKQFASLLGKYGVTHKTGTPYHAQTSGQVEVANCELKRILEKMVSVSRKDWSIRLDDALWAYRTAFKTPIGTSPYKLVFGKACHLPVEIEHKAYWAIKLLNLDLSLARENRCMQMNELEEFRRDAYENARIFKEKTKVWHDRLIKTKEFKEGDKVLLYNNRLRLFPGKFKS</sequence>
<dbReference type="Pfam" id="PF17917">
    <property type="entry name" value="RT_RNaseH"/>
    <property type="match status" value="1"/>
</dbReference>
<keyword evidence="5" id="KW-0378">Hydrolase</keyword>
<dbReference type="AlphaFoldDB" id="A0AAF0TR35"/>
<name>A0AAF0TR35_SOLVR</name>
<dbReference type="GO" id="GO:0015074">
    <property type="term" value="P:DNA integration"/>
    <property type="evidence" value="ECO:0007669"/>
    <property type="project" value="InterPro"/>
</dbReference>
<evidence type="ECO:0000256" key="5">
    <source>
        <dbReference type="ARBA" id="ARBA00022801"/>
    </source>
</evidence>
<dbReference type="GO" id="GO:0003964">
    <property type="term" value="F:RNA-directed DNA polymerase activity"/>
    <property type="evidence" value="ECO:0007669"/>
    <property type="project" value="UniProtKB-KW"/>
</dbReference>
<dbReference type="InterPro" id="IPR041373">
    <property type="entry name" value="RT_RNaseH"/>
</dbReference>
<dbReference type="Gene3D" id="3.10.10.10">
    <property type="entry name" value="HIV Type 1 Reverse Transcriptase, subunit A, domain 1"/>
    <property type="match status" value="1"/>
</dbReference>
<dbReference type="Proteomes" id="UP001234989">
    <property type="component" value="Chromosome 4"/>
</dbReference>
<keyword evidence="1" id="KW-0808">Transferase</keyword>
<dbReference type="PANTHER" id="PTHR37984">
    <property type="entry name" value="PROTEIN CBG26694"/>
    <property type="match status" value="1"/>
</dbReference>
<keyword evidence="9" id="KW-1185">Reference proteome</keyword>
<accession>A0AAF0TR35</accession>
<dbReference type="InterPro" id="IPR043128">
    <property type="entry name" value="Rev_trsase/Diguanyl_cyclase"/>
</dbReference>
<dbReference type="InterPro" id="IPR043502">
    <property type="entry name" value="DNA/RNA_pol_sf"/>
</dbReference>
<keyword evidence="2" id="KW-0548">Nucleotidyltransferase</keyword>
<dbReference type="EMBL" id="CP133615">
    <property type="protein sequence ID" value="WMV22765.1"/>
    <property type="molecule type" value="Genomic_DNA"/>
</dbReference>
<keyword evidence="4" id="KW-0255">Endonuclease</keyword>
<dbReference type="CDD" id="cd09274">
    <property type="entry name" value="RNase_HI_RT_Ty3"/>
    <property type="match status" value="1"/>
</dbReference>
<dbReference type="InterPro" id="IPR001584">
    <property type="entry name" value="Integrase_cat-core"/>
</dbReference>
<dbReference type="GO" id="GO:0003676">
    <property type="term" value="F:nucleic acid binding"/>
    <property type="evidence" value="ECO:0007669"/>
    <property type="project" value="InterPro"/>
</dbReference>
<reference evidence="8" key="1">
    <citation type="submission" date="2023-08" db="EMBL/GenBank/DDBJ databases">
        <title>A de novo genome assembly of Solanum verrucosum Schlechtendal, a Mexican diploid species geographically isolated from the other diploid A-genome species in potato relatives.</title>
        <authorList>
            <person name="Hosaka K."/>
        </authorList>
    </citation>
    <scope>NUCLEOTIDE SEQUENCE</scope>
    <source>
        <tissue evidence="8">Young leaves</tissue>
    </source>
</reference>
<dbReference type="FunFam" id="3.30.70.270:FF:000020">
    <property type="entry name" value="Transposon Tf2-6 polyprotein-like Protein"/>
    <property type="match status" value="1"/>
</dbReference>
<dbReference type="GO" id="GO:0016787">
    <property type="term" value="F:hydrolase activity"/>
    <property type="evidence" value="ECO:0007669"/>
    <property type="project" value="UniProtKB-KW"/>
</dbReference>
<protein>
    <recommendedName>
        <fullName evidence="7">Integrase catalytic domain-containing protein</fullName>
    </recommendedName>
</protein>
<evidence type="ECO:0000256" key="6">
    <source>
        <dbReference type="ARBA" id="ARBA00022918"/>
    </source>
</evidence>
<feature type="domain" description="Integrase catalytic" evidence="7">
    <location>
        <begin position="446"/>
        <end position="605"/>
    </location>
</feature>
<evidence type="ECO:0000313" key="8">
    <source>
        <dbReference type="EMBL" id="WMV22765.1"/>
    </source>
</evidence>
<dbReference type="Gene3D" id="1.10.340.70">
    <property type="match status" value="1"/>
</dbReference>
<evidence type="ECO:0000256" key="4">
    <source>
        <dbReference type="ARBA" id="ARBA00022759"/>
    </source>
</evidence>
<dbReference type="GO" id="GO:0004519">
    <property type="term" value="F:endonuclease activity"/>
    <property type="evidence" value="ECO:0007669"/>
    <property type="project" value="UniProtKB-KW"/>
</dbReference>
<evidence type="ECO:0000313" key="9">
    <source>
        <dbReference type="Proteomes" id="UP001234989"/>
    </source>
</evidence>
<dbReference type="InterPro" id="IPR050951">
    <property type="entry name" value="Retrovirus_Pol_polyprotein"/>
</dbReference>
<proteinExistence type="predicted"/>
<gene>
    <name evidence="8" type="ORF">MTR67_016150</name>
</gene>
<dbReference type="CDD" id="cd01647">
    <property type="entry name" value="RT_LTR"/>
    <property type="match status" value="1"/>
</dbReference>
<keyword evidence="6" id="KW-0695">RNA-directed DNA polymerase</keyword>
<keyword evidence="3" id="KW-0540">Nuclease</keyword>
<dbReference type="InterPro" id="IPR036397">
    <property type="entry name" value="RNaseH_sf"/>
</dbReference>
<evidence type="ECO:0000256" key="3">
    <source>
        <dbReference type="ARBA" id="ARBA00022722"/>
    </source>
</evidence>
<dbReference type="InterPro" id="IPR000477">
    <property type="entry name" value="RT_dom"/>
</dbReference>
<dbReference type="PANTHER" id="PTHR37984:SF5">
    <property type="entry name" value="PROTEIN NYNRIN-LIKE"/>
    <property type="match status" value="1"/>
</dbReference>
<dbReference type="PROSITE" id="PS50994">
    <property type="entry name" value="INTEGRASE"/>
    <property type="match status" value="1"/>
</dbReference>
<dbReference type="Pfam" id="PF00078">
    <property type="entry name" value="RVT_1"/>
    <property type="match status" value="1"/>
</dbReference>
<dbReference type="SUPFAM" id="SSF53098">
    <property type="entry name" value="Ribonuclease H-like"/>
    <property type="match status" value="1"/>
</dbReference>
<dbReference type="Pfam" id="PF00665">
    <property type="entry name" value="rve"/>
    <property type="match status" value="1"/>
</dbReference>
<dbReference type="InterPro" id="IPR012337">
    <property type="entry name" value="RNaseH-like_sf"/>
</dbReference>
<evidence type="ECO:0000256" key="2">
    <source>
        <dbReference type="ARBA" id="ARBA00022695"/>
    </source>
</evidence>
<dbReference type="Gene3D" id="3.30.70.270">
    <property type="match status" value="2"/>
</dbReference>
<organism evidence="8 9">
    <name type="scientific">Solanum verrucosum</name>
    <dbReference type="NCBI Taxonomy" id="315347"/>
    <lineage>
        <taxon>Eukaryota</taxon>
        <taxon>Viridiplantae</taxon>
        <taxon>Streptophyta</taxon>
        <taxon>Embryophyta</taxon>
        <taxon>Tracheophyta</taxon>
        <taxon>Spermatophyta</taxon>
        <taxon>Magnoliopsida</taxon>
        <taxon>eudicotyledons</taxon>
        <taxon>Gunneridae</taxon>
        <taxon>Pentapetalae</taxon>
        <taxon>asterids</taxon>
        <taxon>lamiids</taxon>
        <taxon>Solanales</taxon>
        <taxon>Solanaceae</taxon>
        <taxon>Solanoideae</taxon>
        <taxon>Solaneae</taxon>
        <taxon>Solanum</taxon>
    </lineage>
</organism>
<evidence type="ECO:0000256" key="1">
    <source>
        <dbReference type="ARBA" id="ARBA00022679"/>
    </source>
</evidence>
<evidence type="ECO:0000259" key="7">
    <source>
        <dbReference type="PROSITE" id="PS50994"/>
    </source>
</evidence>
<dbReference type="SUPFAM" id="SSF56672">
    <property type="entry name" value="DNA/RNA polymerases"/>
    <property type="match status" value="1"/>
</dbReference>